<reference evidence="2" key="1">
    <citation type="journal article" date="2022" name="New Phytol.">
        <title>Phylogenomic structure and speciation in an emerging model: the Sphagnum magellanicum complex (Bryophyta).</title>
        <authorList>
            <person name="Shaw A.J."/>
            <person name="Piatkowski B."/>
            <person name="Duffy A.M."/>
            <person name="Aguero B."/>
            <person name="Imwattana K."/>
            <person name="Nieto-Lugilde M."/>
            <person name="Healey A."/>
            <person name="Weston D.J."/>
            <person name="Patel M.N."/>
            <person name="Schmutz J."/>
            <person name="Grimwood J."/>
            <person name="Yavitt J.B."/>
            <person name="Hassel K."/>
            <person name="Stenoien H.K."/>
            <person name="Flatberg K.I."/>
            <person name="Bickford C.P."/>
            <person name="Hicks K.A."/>
        </authorList>
    </citation>
    <scope>NUCLEOTIDE SEQUENCE [LARGE SCALE GENOMIC DNA]</scope>
</reference>
<protein>
    <submittedName>
        <fullName evidence="1">Uncharacterized protein</fullName>
    </submittedName>
</protein>
<proteinExistence type="predicted"/>
<gene>
    <name evidence="1" type="ORF">CY35_07G010800</name>
</gene>
<dbReference type="Proteomes" id="UP000828922">
    <property type="component" value="Linkage Group LG07"/>
</dbReference>
<evidence type="ECO:0000313" key="1">
    <source>
        <dbReference type="EMBL" id="KAH9556137.1"/>
    </source>
</evidence>
<name>A0ACB8HIT9_9BRYO</name>
<keyword evidence="2" id="KW-1185">Reference proteome</keyword>
<organism evidence="1 2">
    <name type="scientific">Sphagnum magellanicum</name>
    <dbReference type="NCBI Taxonomy" id="128215"/>
    <lineage>
        <taxon>Eukaryota</taxon>
        <taxon>Viridiplantae</taxon>
        <taxon>Streptophyta</taxon>
        <taxon>Embryophyta</taxon>
        <taxon>Bryophyta</taxon>
        <taxon>Sphagnophytina</taxon>
        <taxon>Sphagnopsida</taxon>
        <taxon>Sphagnales</taxon>
        <taxon>Sphagnaceae</taxon>
        <taxon>Sphagnum</taxon>
    </lineage>
</organism>
<evidence type="ECO:0000313" key="2">
    <source>
        <dbReference type="Proteomes" id="UP000828922"/>
    </source>
</evidence>
<accession>A0ACB8HIT9</accession>
<dbReference type="EMBL" id="CM038913">
    <property type="protein sequence ID" value="KAH9556137.1"/>
    <property type="molecule type" value="Genomic_DNA"/>
</dbReference>
<sequence>MGNMAVAAPVLAAGGGRLTIMIITLALIWDVTVVAAAADLHHPGVASPLSSPTATTKGSASAPAPAAAKVINIPTLSCSNLARNLSRCELAQCSQRIGPLVPCLNYLQSNTSSNALPSALCCQGLQQLAAESSTCFCDVTFYPPPDLNISLLLQQAMPSYCNITTDLCLTCPYYLNPPSTCNDISPAPAPAAAAQGGKVHVSVLPIVAGTITALLLGALAVFVWLSCRRKKRAWRFPDATQELDEILKIEGKPTIYSYNVLKTATKNFQAASKLGEGGFGAVYKGVLPDGTEVAVKQLSVSSRQGQEEFLNEVMLITGVQHRNLVKLRGCCLKGDERLLVYEFLENRSLHQALFDETNGLKLNWPTRLKILVGTARGLAYLHEGCQTRIIHRDIKASNILLDKDLNPKIADFGLARLFQDSQSHISTRVAGTVGYLAPEYAMRGQLTEKADVFSFGIVALELVSGRGNLDLRLPPEMAYLLDWTWHLHEKKKLKDIVDQTLLGDEYLEEEVMRVIEVALLCTQSVGTMRPTMTRVVELLTHHTDMDVPEVDGSAKPRSFTLDTLGPSGNTLVWSDKSKDGKQSDQEQGSRPSIPSTSTSIVEPSLWS</sequence>
<comment type="caution">
    <text evidence="1">The sequence shown here is derived from an EMBL/GenBank/DDBJ whole genome shotgun (WGS) entry which is preliminary data.</text>
</comment>